<organism evidence="1 2">
    <name type="scientific">Suillus luteus UH-Slu-Lm8-n1</name>
    <dbReference type="NCBI Taxonomy" id="930992"/>
    <lineage>
        <taxon>Eukaryota</taxon>
        <taxon>Fungi</taxon>
        <taxon>Dikarya</taxon>
        <taxon>Basidiomycota</taxon>
        <taxon>Agaricomycotina</taxon>
        <taxon>Agaricomycetes</taxon>
        <taxon>Agaricomycetidae</taxon>
        <taxon>Boletales</taxon>
        <taxon>Suillineae</taxon>
        <taxon>Suillaceae</taxon>
        <taxon>Suillus</taxon>
    </lineage>
</organism>
<dbReference type="HOGENOM" id="CLU_2414752_0_0_1"/>
<dbReference type="AlphaFoldDB" id="A0A0D0BNQ1"/>
<evidence type="ECO:0000313" key="1">
    <source>
        <dbReference type="EMBL" id="KIK47397.1"/>
    </source>
</evidence>
<dbReference type="EMBL" id="KN835147">
    <property type="protein sequence ID" value="KIK47397.1"/>
    <property type="molecule type" value="Genomic_DNA"/>
</dbReference>
<reference evidence="1 2" key="1">
    <citation type="submission" date="2014-04" db="EMBL/GenBank/DDBJ databases">
        <authorList>
            <consortium name="DOE Joint Genome Institute"/>
            <person name="Kuo A."/>
            <person name="Ruytinx J."/>
            <person name="Rineau F."/>
            <person name="Colpaert J."/>
            <person name="Kohler A."/>
            <person name="Nagy L.G."/>
            <person name="Floudas D."/>
            <person name="Copeland A."/>
            <person name="Barry K.W."/>
            <person name="Cichocki N."/>
            <person name="Veneault-Fourrey C."/>
            <person name="LaButti K."/>
            <person name="Lindquist E.A."/>
            <person name="Lipzen A."/>
            <person name="Lundell T."/>
            <person name="Morin E."/>
            <person name="Murat C."/>
            <person name="Sun H."/>
            <person name="Tunlid A."/>
            <person name="Henrissat B."/>
            <person name="Grigoriev I.V."/>
            <person name="Hibbett D.S."/>
            <person name="Martin F."/>
            <person name="Nordberg H.P."/>
            <person name="Cantor M.N."/>
            <person name="Hua S.X."/>
        </authorList>
    </citation>
    <scope>NUCLEOTIDE SEQUENCE [LARGE SCALE GENOMIC DNA]</scope>
    <source>
        <strain evidence="1 2">UH-Slu-Lm8-n1</strain>
    </source>
</reference>
<gene>
    <name evidence="1" type="ORF">CY34DRAFT_799342</name>
</gene>
<dbReference type="InParanoid" id="A0A0D0BNQ1"/>
<accession>A0A0D0BNQ1</accession>
<protein>
    <submittedName>
        <fullName evidence="1">Uncharacterized protein</fullName>
    </submittedName>
</protein>
<dbReference type="Proteomes" id="UP000054485">
    <property type="component" value="Unassembled WGS sequence"/>
</dbReference>
<keyword evidence="2" id="KW-1185">Reference proteome</keyword>
<reference evidence="2" key="2">
    <citation type="submission" date="2015-01" db="EMBL/GenBank/DDBJ databases">
        <title>Evolutionary Origins and Diversification of the Mycorrhizal Mutualists.</title>
        <authorList>
            <consortium name="DOE Joint Genome Institute"/>
            <consortium name="Mycorrhizal Genomics Consortium"/>
            <person name="Kohler A."/>
            <person name="Kuo A."/>
            <person name="Nagy L.G."/>
            <person name="Floudas D."/>
            <person name="Copeland A."/>
            <person name="Barry K.W."/>
            <person name="Cichocki N."/>
            <person name="Veneault-Fourrey C."/>
            <person name="LaButti K."/>
            <person name="Lindquist E.A."/>
            <person name="Lipzen A."/>
            <person name="Lundell T."/>
            <person name="Morin E."/>
            <person name="Murat C."/>
            <person name="Riley R."/>
            <person name="Ohm R."/>
            <person name="Sun H."/>
            <person name="Tunlid A."/>
            <person name="Henrissat B."/>
            <person name="Grigoriev I.V."/>
            <person name="Hibbett D.S."/>
            <person name="Martin F."/>
        </authorList>
    </citation>
    <scope>NUCLEOTIDE SEQUENCE [LARGE SCALE GENOMIC DNA]</scope>
    <source>
        <strain evidence="2">UH-Slu-Lm8-n1</strain>
    </source>
</reference>
<evidence type="ECO:0000313" key="2">
    <source>
        <dbReference type="Proteomes" id="UP000054485"/>
    </source>
</evidence>
<proteinExistence type="predicted"/>
<name>A0A0D0BNQ1_9AGAM</name>
<sequence length="92" mass="10548">MSLKSSQVVVISLMQKHRVFPANLRVVEAARHLSLNLSPHGDTIHDNPHDNLRLKVVMDPAFIDIHLSLPTSPERYNIDVQWVKSFHIPLEH</sequence>